<reference evidence="2 3" key="1">
    <citation type="journal article" date="2009" name="Appl. Environ. Microbiol.">
        <title>Three genomes from the phylum Acidobacteria provide insight into the lifestyles of these microorganisms in soils.</title>
        <authorList>
            <person name="Ward N.L."/>
            <person name="Challacombe J.F."/>
            <person name="Janssen P.H."/>
            <person name="Henrissat B."/>
            <person name="Coutinho P.M."/>
            <person name="Wu M."/>
            <person name="Xie G."/>
            <person name="Haft D.H."/>
            <person name="Sait M."/>
            <person name="Badger J."/>
            <person name="Barabote R.D."/>
            <person name="Bradley B."/>
            <person name="Brettin T.S."/>
            <person name="Brinkac L.M."/>
            <person name="Bruce D."/>
            <person name="Creasy T."/>
            <person name="Daugherty S.C."/>
            <person name="Davidsen T.M."/>
            <person name="DeBoy R.T."/>
            <person name="Detter J.C."/>
            <person name="Dodson R.J."/>
            <person name="Durkin A.S."/>
            <person name="Ganapathy A."/>
            <person name="Gwinn-Giglio M."/>
            <person name="Han C.S."/>
            <person name="Khouri H."/>
            <person name="Kiss H."/>
            <person name="Kothari S.P."/>
            <person name="Madupu R."/>
            <person name="Nelson K.E."/>
            <person name="Nelson W.C."/>
            <person name="Paulsen I."/>
            <person name="Penn K."/>
            <person name="Ren Q."/>
            <person name="Rosovitz M.J."/>
            <person name="Selengut J.D."/>
            <person name="Shrivastava S."/>
            <person name="Sullivan S.A."/>
            <person name="Tapia R."/>
            <person name="Thompson L.S."/>
            <person name="Watkins K.L."/>
            <person name="Yang Q."/>
            <person name="Yu C."/>
            <person name="Zafar N."/>
            <person name="Zhou L."/>
            <person name="Kuske C.R."/>
        </authorList>
    </citation>
    <scope>NUCLEOTIDE SEQUENCE [LARGE SCALE GENOMIC DNA]</scope>
    <source>
        <strain evidence="2 3">Ellin345</strain>
    </source>
</reference>
<dbReference type="OrthoDB" id="117854at2"/>
<sequence length="180" mass="20302">MRLAAALLLGLVLCSPLLAQRKIGRDPLNAEEADKLRDTAQEPNERLKLYVGFARARLTSIQQVLADTKAKDRSKQLHDLLEDFATLCDEIGDNVETYHADKWDIRKSLKIVIEGSSEFQAELRAISEKTNGPEAPPDAEQYKFVLQDATESLNNYADDARHILQEQNALAKDKKLKKEE</sequence>
<dbReference type="EMBL" id="CP000360">
    <property type="protein sequence ID" value="ABF41020.1"/>
    <property type="molecule type" value="Genomic_DNA"/>
</dbReference>
<dbReference type="Proteomes" id="UP000002432">
    <property type="component" value="Chromosome"/>
</dbReference>
<protein>
    <recommendedName>
        <fullName evidence="4">DUF5667 domain-containing protein</fullName>
    </recommendedName>
</protein>
<dbReference type="STRING" id="204669.Acid345_2019"/>
<organism evidence="2 3">
    <name type="scientific">Koribacter versatilis (strain Ellin345)</name>
    <dbReference type="NCBI Taxonomy" id="204669"/>
    <lineage>
        <taxon>Bacteria</taxon>
        <taxon>Pseudomonadati</taxon>
        <taxon>Acidobacteriota</taxon>
        <taxon>Terriglobia</taxon>
        <taxon>Terriglobales</taxon>
        <taxon>Candidatus Korobacteraceae</taxon>
        <taxon>Candidatus Korobacter</taxon>
    </lineage>
</organism>
<dbReference type="AlphaFoldDB" id="Q1IQ30"/>
<evidence type="ECO:0000256" key="1">
    <source>
        <dbReference type="SAM" id="SignalP"/>
    </source>
</evidence>
<keyword evidence="1" id="KW-0732">Signal</keyword>
<dbReference type="RefSeq" id="WP_011522821.1">
    <property type="nucleotide sequence ID" value="NC_008009.1"/>
</dbReference>
<gene>
    <name evidence="2" type="ordered locus">Acid345_2019</name>
</gene>
<feature type="chain" id="PRO_5004191072" description="DUF5667 domain-containing protein" evidence="1">
    <location>
        <begin position="20"/>
        <end position="180"/>
    </location>
</feature>
<dbReference type="KEGG" id="aba:Acid345_2019"/>
<accession>Q1IQ30</accession>
<dbReference type="EnsemblBacteria" id="ABF41020">
    <property type="protein sequence ID" value="ABF41020"/>
    <property type="gene ID" value="Acid345_2019"/>
</dbReference>
<feature type="signal peptide" evidence="1">
    <location>
        <begin position="1"/>
        <end position="19"/>
    </location>
</feature>
<evidence type="ECO:0000313" key="2">
    <source>
        <dbReference type="EMBL" id="ABF41020.1"/>
    </source>
</evidence>
<dbReference type="eggNOG" id="ENOG5032WNR">
    <property type="taxonomic scope" value="Bacteria"/>
</dbReference>
<evidence type="ECO:0000313" key="3">
    <source>
        <dbReference type="Proteomes" id="UP000002432"/>
    </source>
</evidence>
<name>Q1IQ30_KORVE</name>
<keyword evidence="3" id="KW-1185">Reference proteome</keyword>
<proteinExistence type="predicted"/>
<dbReference type="HOGENOM" id="CLU_1494378_0_0_0"/>
<evidence type="ECO:0008006" key="4">
    <source>
        <dbReference type="Google" id="ProtNLM"/>
    </source>
</evidence>